<dbReference type="InterPro" id="IPR000917">
    <property type="entry name" value="Sulfatase_N"/>
</dbReference>
<reference evidence="8 9" key="1">
    <citation type="submission" date="2019-05" db="EMBL/GenBank/DDBJ databases">
        <title>Verrucobacter flavum gen. nov., sp. nov. a new member of the family Verrucomicrobiaceae.</title>
        <authorList>
            <person name="Szuroczki S."/>
            <person name="Abbaszade G."/>
            <person name="Szabo A."/>
            <person name="Felfoldi T."/>
            <person name="Schumann P."/>
            <person name="Boka K."/>
            <person name="Keki Z."/>
            <person name="Toumi M."/>
            <person name="Toth E."/>
        </authorList>
    </citation>
    <scope>NUCLEOTIDE SEQUENCE [LARGE SCALE GENOMIC DNA]</scope>
    <source>
        <strain evidence="8 9">MG-N-17</strain>
    </source>
</reference>
<evidence type="ECO:0000313" key="8">
    <source>
        <dbReference type="EMBL" id="TLD70399.1"/>
    </source>
</evidence>
<dbReference type="GO" id="GO:0005737">
    <property type="term" value="C:cytoplasm"/>
    <property type="evidence" value="ECO:0007669"/>
    <property type="project" value="TreeGrafter"/>
</dbReference>
<dbReference type="InterPro" id="IPR017850">
    <property type="entry name" value="Alkaline_phosphatase_core_sf"/>
</dbReference>
<evidence type="ECO:0000256" key="5">
    <source>
        <dbReference type="ARBA" id="ARBA00022801"/>
    </source>
</evidence>
<accession>A0A5R8KFN0</accession>
<dbReference type="Proteomes" id="UP000306196">
    <property type="component" value="Unassembled WGS sequence"/>
</dbReference>
<dbReference type="Gene3D" id="3.40.720.10">
    <property type="entry name" value="Alkaline Phosphatase, subunit A"/>
    <property type="match status" value="1"/>
</dbReference>
<sequence>MRAPACLTYLSVSIAFLSGWAWLEPCSAATVKPNVLFIAIDDQNDWIGTMGHAAAKTPNIDALAARGTVFLNAHCQSPLCNPSRTSVMLGLRPTSTGIYGLSPWFRNLDEFKNRVALPQHFKANGYQTLTAGKIYHGNPGGPAKRAAEFGVWGPNGGIGIKPDTKLIPATPMGDHPLMDWGVFDHRDEDKGDHQVATWAVEKIKTAKKGEPFFLAAGFFLPHVPCYATQKWFDLYPDDDSLLPPVKADERAGTPRFSWYLHWSLPEPRLKWVRENQQWRNLVRSYLACTSFVDAQVGRLMAALEESGQADNTIIVLWSDHGWHLGEKEITGKNTLWERSTRVPLIFAGPGVAANGRCTQPAELLDIYPTLIQLCGLPPRTDLEGQSLVPQLADEKARRERPAITSHNQGNHAVRSERWRYIVYADGSEELYDLEADPNEWNNLAADKDSQPIIAEHRRWLPTMDRPPAPGSAHRVLTYDKTTRSVIWEGNPIGDNDAIPE</sequence>
<dbReference type="RefSeq" id="WP_138086455.1">
    <property type="nucleotide sequence ID" value="NZ_VAUV01000008.1"/>
</dbReference>
<dbReference type="PANTHER" id="PTHR45953">
    <property type="entry name" value="IDURONATE 2-SULFATASE"/>
    <property type="match status" value="1"/>
</dbReference>
<evidence type="ECO:0000256" key="6">
    <source>
        <dbReference type="ARBA" id="ARBA00022837"/>
    </source>
</evidence>
<evidence type="ECO:0000259" key="7">
    <source>
        <dbReference type="Pfam" id="PF00884"/>
    </source>
</evidence>
<comment type="similarity">
    <text evidence="2">Belongs to the sulfatase family.</text>
</comment>
<dbReference type="CDD" id="cd16030">
    <property type="entry name" value="iduronate-2-sulfatase"/>
    <property type="match status" value="1"/>
</dbReference>
<evidence type="ECO:0000256" key="3">
    <source>
        <dbReference type="ARBA" id="ARBA00022723"/>
    </source>
</evidence>
<keyword evidence="6" id="KW-0106">Calcium</keyword>
<evidence type="ECO:0000313" key="9">
    <source>
        <dbReference type="Proteomes" id="UP000306196"/>
    </source>
</evidence>
<evidence type="ECO:0000256" key="2">
    <source>
        <dbReference type="ARBA" id="ARBA00008779"/>
    </source>
</evidence>
<name>A0A5R8KFN0_9BACT</name>
<dbReference type="OrthoDB" id="9803751at2"/>
<proteinExistence type="inferred from homology"/>
<organism evidence="8 9">
    <name type="scientific">Phragmitibacter flavus</name>
    <dbReference type="NCBI Taxonomy" id="2576071"/>
    <lineage>
        <taxon>Bacteria</taxon>
        <taxon>Pseudomonadati</taxon>
        <taxon>Verrucomicrobiota</taxon>
        <taxon>Verrucomicrobiia</taxon>
        <taxon>Verrucomicrobiales</taxon>
        <taxon>Verrucomicrobiaceae</taxon>
        <taxon>Phragmitibacter</taxon>
    </lineage>
</organism>
<evidence type="ECO:0000256" key="4">
    <source>
        <dbReference type="ARBA" id="ARBA00022729"/>
    </source>
</evidence>
<evidence type="ECO:0000256" key="1">
    <source>
        <dbReference type="ARBA" id="ARBA00001913"/>
    </source>
</evidence>
<protein>
    <submittedName>
        <fullName evidence="8">Sulfatase</fullName>
    </submittedName>
</protein>
<dbReference type="PROSITE" id="PS00149">
    <property type="entry name" value="SULFATASE_2"/>
    <property type="match status" value="1"/>
</dbReference>
<dbReference type="GO" id="GO:0004423">
    <property type="term" value="F:iduronate-2-sulfatase activity"/>
    <property type="evidence" value="ECO:0007669"/>
    <property type="project" value="InterPro"/>
</dbReference>
<dbReference type="GO" id="GO:0046872">
    <property type="term" value="F:metal ion binding"/>
    <property type="evidence" value="ECO:0007669"/>
    <property type="project" value="UniProtKB-KW"/>
</dbReference>
<dbReference type="InterPro" id="IPR024607">
    <property type="entry name" value="Sulfatase_CS"/>
</dbReference>
<gene>
    <name evidence="8" type="ORF">FEM03_11745</name>
</gene>
<comment type="caution">
    <text evidence="8">The sequence shown here is derived from an EMBL/GenBank/DDBJ whole genome shotgun (WGS) entry which is preliminary data.</text>
</comment>
<dbReference type="Pfam" id="PF00884">
    <property type="entry name" value="Sulfatase"/>
    <property type="match status" value="1"/>
</dbReference>
<dbReference type="SUPFAM" id="SSF53649">
    <property type="entry name" value="Alkaline phosphatase-like"/>
    <property type="match status" value="1"/>
</dbReference>
<dbReference type="AlphaFoldDB" id="A0A5R8KFN0"/>
<dbReference type="PANTHER" id="PTHR45953:SF1">
    <property type="entry name" value="IDURONATE 2-SULFATASE"/>
    <property type="match status" value="1"/>
</dbReference>
<keyword evidence="4" id="KW-0732">Signal</keyword>
<dbReference type="EMBL" id="VAUV01000008">
    <property type="protein sequence ID" value="TLD70399.1"/>
    <property type="molecule type" value="Genomic_DNA"/>
</dbReference>
<keyword evidence="3" id="KW-0479">Metal-binding</keyword>
<keyword evidence="9" id="KW-1185">Reference proteome</keyword>
<dbReference type="InterPro" id="IPR035874">
    <property type="entry name" value="IDS"/>
</dbReference>
<comment type="cofactor">
    <cofactor evidence="1">
        <name>Ca(2+)</name>
        <dbReference type="ChEBI" id="CHEBI:29108"/>
    </cofactor>
</comment>
<keyword evidence="5" id="KW-0378">Hydrolase</keyword>
<feature type="domain" description="Sulfatase N-terminal" evidence="7">
    <location>
        <begin position="33"/>
        <end position="375"/>
    </location>
</feature>